<protein>
    <submittedName>
        <fullName evidence="2">Uncharacterized protein</fullName>
    </submittedName>
</protein>
<evidence type="ECO:0000313" key="2">
    <source>
        <dbReference type="EMBL" id="RQW88324.1"/>
    </source>
</evidence>
<proteinExistence type="predicted"/>
<accession>A0ABX9XXL6</accession>
<comment type="caution">
    <text evidence="2">The sequence shown here is derived from an EMBL/GenBank/DDBJ whole genome shotgun (WGS) entry which is preliminary data.</text>
</comment>
<evidence type="ECO:0000256" key="1">
    <source>
        <dbReference type="SAM" id="MobiDB-lite"/>
    </source>
</evidence>
<feature type="region of interest" description="Disordered" evidence="1">
    <location>
        <begin position="1"/>
        <end position="81"/>
    </location>
</feature>
<dbReference type="Proteomes" id="UP000274694">
    <property type="component" value="Unassembled WGS sequence"/>
</dbReference>
<feature type="compositionally biased region" description="Basic and acidic residues" evidence="1">
    <location>
        <begin position="316"/>
        <end position="326"/>
    </location>
</feature>
<feature type="compositionally biased region" description="Low complexity" evidence="1">
    <location>
        <begin position="265"/>
        <end position="274"/>
    </location>
</feature>
<organism evidence="2 3">
    <name type="scientific">Micromonospora chalcea</name>
    <dbReference type="NCBI Taxonomy" id="1874"/>
    <lineage>
        <taxon>Bacteria</taxon>
        <taxon>Bacillati</taxon>
        <taxon>Actinomycetota</taxon>
        <taxon>Actinomycetes</taxon>
        <taxon>Micromonosporales</taxon>
        <taxon>Micromonosporaceae</taxon>
        <taxon>Micromonospora</taxon>
    </lineage>
</organism>
<feature type="compositionally biased region" description="Pro residues" evidence="1">
    <location>
        <begin position="446"/>
        <end position="458"/>
    </location>
</feature>
<feature type="compositionally biased region" description="Basic and acidic residues" evidence="1">
    <location>
        <begin position="199"/>
        <end position="208"/>
    </location>
</feature>
<reference evidence="2 3" key="1">
    <citation type="submission" date="2018-05" db="EMBL/GenBank/DDBJ databases">
        <title>Micromonospora from Atacama Desert.</title>
        <authorList>
            <person name="Carro L."/>
            <person name="Goodfellow M."/>
            <person name="Klenk H.-P."/>
        </authorList>
    </citation>
    <scope>NUCLEOTIDE SEQUENCE [LARGE SCALE GENOMIC DNA]</scope>
    <source>
        <strain evidence="2 3">LB41</strain>
    </source>
</reference>
<name>A0ABX9XXL6_MICCH</name>
<feature type="compositionally biased region" description="Basic and acidic residues" evidence="1">
    <location>
        <begin position="290"/>
        <end position="308"/>
    </location>
</feature>
<feature type="compositionally biased region" description="Basic and acidic residues" evidence="1">
    <location>
        <begin position="165"/>
        <end position="175"/>
    </location>
</feature>
<sequence length="475" mass="49135">MPPPRRARDRLARALRATADRLSGPAPAEDAPSLPGQQPAPGQPPEHWRRLVAAHAPGLLRDLPPVSAPPPRSDERRQRGRWRWMARLINGLAAFRNSPPRSRYERAPIGAVSYQDLPELLGSGTGISGSGNSEPGRGARSPGATSAGWEVSGATPSTPTPGARSRSDGASRSWDDGASAGEPANRFVTEPIGLAGAPERTRAARMPDRTGSPGAVGPTGTASTTEAIGGAPPARRPVVTRALRPALTGTRGASSDGTGRPTDPGVPAGPVHPAGSRDTIGSPGPVVSGESDRPSPSERRPGPDRVDPLRNLPQVDRGRPTRRDDIAGADVPSGRGDMPPLAFAAAPPSLPRGPAARIKGGRTGSTNGRNGTRDGSVAQYPGRAAGLPYPGGHDPASGERQGRWPARPTYSNPWPALPDGSDPTRTTGHVATGMAEGGGTHADPWPALPAEPAWPAPQPTRWSDTARLDREQAGD</sequence>
<feature type="compositionally biased region" description="Low complexity" evidence="1">
    <location>
        <begin position="364"/>
        <end position="375"/>
    </location>
</feature>
<feature type="region of interest" description="Disordered" evidence="1">
    <location>
        <begin position="119"/>
        <end position="475"/>
    </location>
</feature>
<keyword evidence="3" id="KW-1185">Reference proteome</keyword>
<evidence type="ECO:0000313" key="3">
    <source>
        <dbReference type="Proteomes" id="UP000274694"/>
    </source>
</evidence>
<dbReference type="EMBL" id="QGTA01000251">
    <property type="protein sequence ID" value="RQW88324.1"/>
    <property type="molecule type" value="Genomic_DNA"/>
</dbReference>
<gene>
    <name evidence="2" type="ORF">DLJ60_24785</name>
</gene>
<feature type="compositionally biased region" description="Basic and acidic residues" evidence="1">
    <location>
        <begin position="464"/>
        <end position="475"/>
    </location>
</feature>